<keyword evidence="6" id="KW-1185">Reference proteome</keyword>
<feature type="compositionally biased region" description="Low complexity" evidence="2">
    <location>
        <begin position="186"/>
        <end position="205"/>
    </location>
</feature>
<feature type="domain" description="Yeast cell wall synthesis Kre9/Knh1-like N-terminal" evidence="4">
    <location>
        <begin position="31"/>
        <end position="125"/>
    </location>
</feature>
<evidence type="ECO:0000256" key="1">
    <source>
        <dbReference type="ARBA" id="ARBA00022729"/>
    </source>
</evidence>
<protein>
    <recommendedName>
        <fullName evidence="4">Yeast cell wall synthesis Kre9/Knh1-like N-terminal domain-containing protein</fullName>
    </recommendedName>
</protein>
<dbReference type="OrthoDB" id="2260257at2759"/>
<feature type="compositionally biased region" description="Low complexity" evidence="2">
    <location>
        <begin position="142"/>
        <end position="159"/>
    </location>
</feature>
<feature type="chain" id="PRO_5001979907" description="Yeast cell wall synthesis Kre9/Knh1-like N-terminal domain-containing protein" evidence="3">
    <location>
        <begin position="19"/>
        <end position="230"/>
    </location>
</feature>
<sequence>MKFSLATVLAFAATVAMGAEILDDKFDSVSSPPKGTTVKGGDIVVISWTFSDPKYAKGNVKIDVLGGADQGSLQKVGTVAASVANNDKKLIWNVPADLGADAVYGLKFTSLEFDDIIQFSQPFHITASAIISQSGSSASTLSATGSSSATKSDSSMVSAVPSATTTHSKSHNATTSAPTGMTTQPSGTSTDKTTSASKSAPASTSSSAAAAMVGSTVAAVGGIVAALLAL</sequence>
<evidence type="ECO:0000259" key="4">
    <source>
        <dbReference type="Pfam" id="PF10342"/>
    </source>
</evidence>
<proteinExistence type="predicted"/>
<organism evidence="5 6">
    <name type="scientific">[Torrubiella] hemipterigena</name>
    <dbReference type="NCBI Taxonomy" id="1531966"/>
    <lineage>
        <taxon>Eukaryota</taxon>
        <taxon>Fungi</taxon>
        <taxon>Dikarya</taxon>
        <taxon>Ascomycota</taxon>
        <taxon>Pezizomycotina</taxon>
        <taxon>Sordariomycetes</taxon>
        <taxon>Hypocreomycetidae</taxon>
        <taxon>Hypocreales</taxon>
        <taxon>Clavicipitaceae</taxon>
        <taxon>Clavicipitaceae incertae sedis</taxon>
        <taxon>'Torrubiella' clade</taxon>
    </lineage>
</organism>
<dbReference type="InterPro" id="IPR018466">
    <property type="entry name" value="Kre9/Knh1-like_N"/>
</dbReference>
<evidence type="ECO:0000313" key="6">
    <source>
        <dbReference type="Proteomes" id="UP000039046"/>
    </source>
</evidence>
<reference evidence="5 6" key="1">
    <citation type="journal article" date="2015" name="Genome Announc.">
        <title>Draft Genome Sequence and Gene Annotation of the Entomopathogenic Fungus Verticillium hemipterigenum.</title>
        <authorList>
            <person name="Horn F."/>
            <person name="Habel A."/>
            <person name="Scharf D.H."/>
            <person name="Dworschak J."/>
            <person name="Brakhage A.A."/>
            <person name="Guthke R."/>
            <person name="Hertweck C."/>
            <person name="Linde J."/>
        </authorList>
    </citation>
    <scope>NUCLEOTIDE SEQUENCE [LARGE SCALE GENOMIC DNA]</scope>
</reference>
<dbReference type="AlphaFoldDB" id="A0A0A1TRQ2"/>
<dbReference type="PANTHER" id="PTHR40633:SF1">
    <property type="entry name" value="GPI ANCHORED SERINE-THREONINE RICH PROTEIN (AFU_ORTHOLOGUE AFUA_1G03630)"/>
    <property type="match status" value="1"/>
</dbReference>
<keyword evidence="1 3" id="KW-0732">Signal</keyword>
<feature type="signal peptide" evidence="3">
    <location>
        <begin position="1"/>
        <end position="18"/>
    </location>
</feature>
<dbReference type="STRING" id="1531966.A0A0A1TRQ2"/>
<accession>A0A0A1TRQ2</accession>
<dbReference type="Pfam" id="PF10342">
    <property type="entry name" value="Kre9_KNH"/>
    <property type="match status" value="1"/>
</dbReference>
<feature type="region of interest" description="Disordered" evidence="2">
    <location>
        <begin position="142"/>
        <end position="205"/>
    </location>
</feature>
<gene>
    <name evidence="5" type="ORF">VHEMI09564</name>
</gene>
<dbReference type="Proteomes" id="UP000039046">
    <property type="component" value="Unassembled WGS sequence"/>
</dbReference>
<evidence type="ECO:0000313" key="5">
    <source>
        <dbReference type="EMBL" id="CEJ94007.1"/>
    </source>
</evidence>
<name>A0A0A1TRQ2_9HYPO</name>
<feature type="compositionally biased region" description="Polar residues" evidence="2">
    <location>
        <begin position="161"/>
        <end position="185"/>
    </location>
</feature>
<dbReference type="EMBL" id="CDHN01000006">
    <property type="protein sequence ID" value="CEJ94007.1"/>
    <property type="molecule type" value="Genomic_DNA"/>
</dbReference>
<dbReference type="HOGENOM" id="CLU_069672_1_0_1"/>
<evidence type="ECO:0000256" key="2">
    <source>
        <dbReference type="SAM" id="MobiDB-lite"/>
    </source>
</evidence>
<dbReference type="InterPro" id="IPR052982">
    <property type="entry name" value="SRP1/TIP1-like"/>
</dbReference>
<dbReference type="PANTHER" id="PTHR40633">
    <property type="entry name" value="MATRIX PROTEIN, PUTATIVE (AFU_ORTHOLOGUE AFUA_8G05410)-RELATED"/>
    <property type="match status" value="1"/>
</dbReference>
<evidence type="ECO:0000256" key="3">
    <source>
        <dbReference type="SAM" id="SignalP"/>
    </source>
</evidence>